<comment type="caution">
    <text evidence="2">The sequence shown here is derived from an EMBL/GenBank/DDBJ whole genome shotgun (WGS) entry which is preliminary data.</text>
</comment>
<dbReference type="Proteomes" id="UP000287766">
    <property type="component" value="Unassembled WGS sequence"/>
</dbReference>
<name>A0A7Z6ZTD3_9GAMM</name>
<evidence type="ECO:0008006" key="4">
    <source>
        <dbReference type="Google" id="ProtNLM"/>
    </source>
</evidence>
<dbReference type="RefSeq" id="WP_169929673.1">
    <property type="nucleotide sequence ID" value="NZ_PIPR01000001.1"/>
</dbReference>
<accession>A0A7Z6ZTD3</accession>
<gene>
    <name evidence="2" type="ORF">CWE22_01695</name>
</gene>
<protein>
    <recommendedName>
        <fullName evidence="4">General stress protein CsbD</fullName>
    </recommendedName>
</protein>
<evidence type="ECO:0000256" key="1">
    <source>
        <dbReference type="SAM" id="MobiDB-lite"/>
    </source>
</evidence>
<evidence type="ECO:0000313" key="3">
    <source>
        <dbReference type="Proteomes" id="UP000287766"/>
    </source>
</evidence>
<dbReference type="Gene3D" id="1.10.1470.10">
    <property type="entry name" value="YjbJ"/>
    <property type="match status" value="1"/>
</dbReference>
<dbReference type="InterPro" id="IPR036629">
    <property type="entry name" value="YjbJ_sf"/>
</dbReference>
<proteinExistence type="predicted"/>
<dbReference type="AlphaFoldDB" id="A0A7Z6ZTD3"/>
<feature type="compositionally biased region" description="Basic and acidic residues" evidence="1">
    <location>
        <begin position="1"/>
        <end position="18"/>
    </location>
</feature>
<dbReference type="SUPFAM" id="SSF69047">
    <property type="entry name" value="Hypothetical protein YjbJ"/>
    <property type="match status" value="1"/>
</dbReference>
<keyword evidence="3" id="KW-1185">Reference proteome</keyword>
<feature type="region of interest" description="Disordered" evidence="1">
    <location>
        <begin position="1"/>
        <end position="66"/>
    </location>
</feature>
<feature type="compositionally biased region" description="Polar residues" evidence="1">
    <location>
        <begin position="32"/>
        <end position="66"/>
    </location>
</feature>
<organism evidence="2 3">
    <name type="scientific">Pseudidiomarina aestuarii</name>
    <dbReference type="NCBI Taxonomy" id="624146"/>
    <lineage>
        <taxon>Bacteria</taxon>
        <taxon>Pseudomonadati</taxon>
        <taxon>Pseudomonadota</taxon>
        <taxon>Gammaproteobacteria</taxon>
        <taxon>Alteromonadales</taxon>
        <taxon>Idiomarinaceae</taxon>
        <taxon>Pseudidiomarina</taxon>
    </lineage>
</organism>
<evidence type="ECO:0000313" key="2">
    <source>
        <dbReference type="EMBL" id="RUO40938.1"/>
    </source>
</evidence>
<dbReference type="EMBL" id="PIPR01000001">
    <property type="protein sequence ID" value="RUO40938.1"/>
    <property type="molecule type" value="Genomic_DNA"/>
</dbReference>
<reference evidence="3" key="1">
    <citation type="journal article" date="2018" name="Front. Microbiol.">
        <title>Genome-Based Analysis Reveals the Taxonomy and Diversity of the Family Idiomarinaceae.</title>
        <authorList>
            <person name="Liu Y."/>
            <person name="Lai Q."/>
            <person name="Shao Z."/>
        </authorList>
    </citation>
    <scope>NUCLEOTIDE SEQUENCE [LARGE SCALE GENOMIC DNA]</scope>
    <source>
        <strain evidence="3">KYW314</strain>
    </source>
</reference>
<sequence length="111" mass="12537">MKTQDKRPDGSHINENHSGKTAQGKTIGMPDTQKNADSTRPQQTQVKQQANPSKQQWQQRVPSAQTEWKKLSEAELLQSNGDPKRLAGLVEKRYDISHSAAETQVNRFLNK</sequence>